<dbReference type="Gene3D" id="3.90.79.10">
    <property type="entry name" value="Nucleoside Triphosphate Pyrophosphohydrolase"/>
    <property type="match status" value="1"/>
</dbReference>
<gene>
    <name evidence="5" type="ORF">N869_11305</name>
</gene>
<accession>A0A0A0C0L8</accession>
<dbReference type="InterPro" id="IPR020084">
    <property type="entry name" value="NUDIX_hydrolase_CS"/>
</dbReference>
<dbReference type="OrthoDB" id="9804442at2"/>
<dbReference type="Proteomes" id="UP000054314">
    <property type="component" value="Unassembled WGS sequence"/>
</dbReference>
<evidence type="ECO:0000259" key="4">
    <source>
        <dbReference type="PROSITE" id="PS51462"/>
    </source>
</evidence>
<dbReference type="RefSeq" id="WP_084136417.1">
    <property type="nucleotide sequence ID" value="NZ_AXCZ01000028.1"/>
</dbReference>
<dbReference type="EMBL" id="AXCZ01000028">
    <property type="protein sequence ID" value="KGM13716.1"/>
    <property type="molecule type" value="Genomic_DNA"/>
</dbReference>
<dbReference type="Pfam" id="PF00293">
    <property type="entry name" value="NUDIX"/>
    <property type="match status" value="1"/>
</dbReference>
<proteinExistence type="predicted"/>
<keyword evidence="2 5" id="KW-0378">Hydrolase</keyword>
<evidence type="ECO:0000256" key="2">
    <source>
        <dbReference type="ARBA" id="ARBA00022801"/>
    </source>
</evidence>
<dbReference type="InterPro" id="IPR000086">
    <property type="entry name" value="NUDIX_hydrolase_dom"/>
</dbReference>
<evidence type="ECO:0000313" key="6">
    <source>
        <dbReference type="Proteomes" id="UP000054314"/>
    </source>
</evidence>
<dbReference type="PROSITE" id="PS51462">
    <property type="entry name" value="NUDIX"/>
    <property type="match status" value="1"/>
</dbReference>
<dbReference type="AlphaFoldDB" id="A0A0A0C0L8"/>
<feature type="domain" description="Nudix hydrolase" evidence="4">
    <location>
        <begin position="27"/>
        <end position="170"/>
    </location>
</feature>
<dbReference type="GO" id="GO:0016787">
    <property type="term" value="F:hydrolase activity"/>
    <property type="evidence" value="ECO:0007669"/>
    <property type="project" value="UniProtKB-KW"/>
</dbReference>
<name>A0A0A0C0L8_9CELL</name>
<sequence length="189" mass="21083">MTGPAAAPNGAVDAFGPPWVLQPDGVLFRRGARVVVIDPDDRVLLVRGHDVDQPERSWWFTIGGGIDPGEDARTAAVREAREEAGLRLRPADLVGPVFRRRAVFDFYARRCRQDEEIFLARVDGLDLATLDRSAWTAIERETIDELRWWDLDALEQVQIEVFPEGLPGLLRPVLAGWDGITRDLGTDDG</sequence>
<dbReference type="InterPro" id="IPR015797">
    <property type="entry name" value="NUDIX_hydrolase-like_dom_sf"/>
</dbReference>
<dbReference type="PANTHER" id="PTHR43046">
    <property type="entry name" value="GDP-MANNOSE MANNOSYL HYDROLASE"/>
    <property type="match status" value="1"/>
</dbReference>
<organism evidence="5 6">
    <name type="scientific">Cellulomonas bogoriensis 69B4 = DSM 16987</name>
    <dbReference type="NCBI Taxonomy" id="1386082"/>
    <lineage>
        <taxon>Bacteria</taxon>
        <taxon>Bacillati</taxon>
        <taxon>Actinomycetota</taxon>
        <taxon>Actinomycetes</taxon>
        <taxon>Micrococcales</taxon>
        <taxon>Cellulomonadaceae</taxon>
        <taxon>Cellulomonas</taxon>
    </lineage>
</organism>
<evidence type="ECO:0000313" key="5">
    <source>
        <dbReference type="EMBL" id="KGM13716.1"/>
    </source>
</evidence>
<dbReference type="SUPFAM" id="SSF55811">
    <property type="entry name" value="Nudix"/>
    <property type="match status" value="1"/>
</dbReference>
<dbReference type="PANTHER" id="PTHR43046:SF12">
    <property type="entry name" value="GDP-MANNOSE MANNOSYL HYDROLASE"/>
    <property type="match status" value="1"/>
</dbReference>
<comment type="cofactor">
    <cofactor evidence="1">
        <name>Mg(2+)</name>
        <dbReference type="ChEBI" id="CHEBI:18420"/>
    </cofactor>
</comment>
<reference evidence="5 6" key="1">
    <citation type="submission" date="2013-08" db="EMBL/GenBank/DDBJ databases">
        <title>Genome sequencing of Cellulomonas bogoriensis 69B4.</title>
        <authorList>
            <person name="Chen F."/>
            <person name="Li Y."/>
            <person name="Wang G."/>
        </authorList>
    </citation>
    <scope>NUCLEOTIDE SEQUENCE [LARGE SCALE GENOMIC DNA]</scope>
    <source>
        <strain evidence="5 6">69B4</strain>
    </source>
</reference>
<evidence type="ECO:0000256" key="3">
    <source>
        <dbReference type="ARBA" id="ARBA00022842"/>
    </source>
</evidence>
<evidence type="ECO:0000256" key="1">
    <source>
        <dbReference type="ARBA" id="ARBA00001946"/>
    </source>
</evidence>
<dbReference type="CDD" id="cd04685">
    <property type="entry name" value="NUDIX_Hydrolase"/>
    <property type="match status" value="1"/>
</dbReference>
<dbReference type="PROSITE" id="PS00893">
    <property type="entry name" value="NUDIX_BOX"/>
    <property type="match status" value="1"/>
</dbReference>
<keyword evidence="6" id="KW-1185">Reference proteome</keyword>
<keyword evidence="3" id="KW-0460">Magnesium</keyword>
<protein>
    <submittedName>
        <fullName evidence="5">NUDIX hydrolase</fullName>
    </submittedName>
</protein>
<comment type="caution">
    <text evidence="5">The sequence shown here is derived from an EMBL/GenBank/DDBJ whole genome shotgun (WGS) entry which is preliminary data.</text>
</comment>